<feature type="transmembrane region" description="Helical" evidence="1">
    <location>
        <begin position="198"/>
        <end position="219"/>
    </location>
</feature>
<evidence type="ECO:0000313" key="2">
    <source>
        <dbReference type="EMBL" id="MBO2445686.1"/>
    </source>
</evidence>
<evidence type="ECO:0000313" key="3">
    <source>
        <dbReference type="Proteomes" id="UP000669179"/>
    </source>
</evidence>
<sequence length="229" mass="23329">MKPDLDRVWIGVAAEVWHRPPGRTERALAALLRSPGLARALLTTPSLLLPWLIASIGVLASAALAELATGTPLVPLLAPALAAAGIAYAYGPGVDPAYELTQSMPVSDRMVLMVRFPAVFGTNALLGLIASAASAHAASITFGWLIPMATVSALALAVATVARSPAAGVAAGLGGWCITVLSARAATGRFDAAVARPVLILPYLLVALACGAVVMISTATPPSPKRGWQ</sequence>
<accession>A0A939T0N3</accession>
<feature type="transmembrane region" description="Helical" evidence="1">
    <location>
        <begin position="168"/>
        <end position="186"/>
    </location>
</feature>
<feature type="transmembrane region" description="Helical" evidence="1">
    <location>
        <begin position="47"/>
        <end position="65"/>
    </location>
</feature>
<evidence type="ECO:0000256" key="1">
    <source>
        <dbReference type="SAM" id="Phobius"/>
    </source>
</evidence>
<organism evidence="2 3">
    <name type="scientific">Actinomadura barringtoniae</name>
    <dbReference type="NCBI Taxonomy" id="1427535"/>
    <lineage>
        <taxon>Bacteria</taxon>
        <taxon>Bacillati</taxon>
        <taxon>Actinomycetota</taxon>
        <taxon>Actinomycetes</taxon>
        <taxon>Streptosporangiales</taxon>
        <taxon>Thermomonosporaceae</taxon>
        <taxon>Actinomadura</taxon>
    </lineage>
</organism>
<dbReference type="AlphaFoldDB" id="A0A939T0N3"/>
<keyword evidence="1" id="KW-0812">Transmembrane</keyword>
<feature type="transmembrane region" description="Helical" evidence="1">
    <location>
        <begin position="142"/>
        <end position="162"/>
    </location>
</feature>
<protein>
    <submittedName>
        <fullName evidence="2">Uncharacterized protein</fullName>
    </submittedName>
</protein>
<reference evidence="2" key="1">
    <citation type="submission" date="2021-03" db="EMBL/GenBank/DDBJ databases">
        <authorList>
            <person name="Kanchanasin P."/>
            <person name="Saeng-In P."/>
            <person name="Phongsopitanun W."/>
            <person name="Yuki M."/>
            <person name="Kudo T."/>
            <person name="Ohkuma M."/>
            <person name="Tanasupawat S."/>
        </authorList>
    </citation>
    <scope>NUCLEOTIDE SEQUENCE</scope>
    <source>
        <strain evidence="2">GKU 128</strain>
    </source>
</reference>
<keyword evidence="1" id="KW-0472">Membrane</keyword>
<name>A0A939T0N3_9ACTN</name>
<dbReference type="RefSeq" id="WP_208253292.1">
    <property type="nucleotide sequence ID" value="NZ_JAGEOJ010000001.1"/>
</dbReference>
<feature type="transmembrane region" description="Helical" evidence="1">
    <location>
        <begin position="110"/>
        <end position="130"/>
    </location>
</feature>
<feature type="transmembrane region" description="Helical" evidence="1">
    <location>
        <begin position="72"/>
        <end position="90"/>
    </location>
</feature>
<keyword evidence="1" id="KW-1133">Transmembrane helix</keyword>
<gene>
    <name evidence="2" type="ORF">J4573_01145</name>
</gene>
<proteinExistence type="predicted"/>
<comment type="caution">
    <text evidence="2">The sequence shown here is derived from an EMBL/GenBank/DDBJ whole genome shotgun (WGS) entry which is preliminary data.</text>
</comment>
<dbReference type="EMBL" id="JAGEOJ010000001">
    <property type="protein sequence ID" value="MBO2445686.1"/>
    <property type="molecule type" value="Genomic_DNA"/>
</dbReference>
<dbReference type="Proteomes" id="UP000669179">
    <property type="component" value="Unassembled WGS sequence"/>
</dbReference>
<keyword evidence="3" id="KW-1185">Reference proteome</keyword>